<dbReference type="PANTHER" id="PTHR33107">
    <property type="entry name" value="KUNITZ TRYPSIN INHIBITOR 2"/>
    <property type="match status" value="1"/>
</dbReference>
<evidence type="ECO:0000313" key="6">
    <source>
        <dbReference type="Proteomes" id="UP000257109"/>
    </source>
</evidence>
<comment type="caution">
    <text evidence="5">The sequence shown here is derived from an EMBL/GenBank/DDBJ whole genome shotgun (WGS) entry which is preliminary data.</text>
</comment>
<dbReference type="PANTHER" id="PTHR33107:SF21">
    <property type="entry name" value="KUNITZ FAMILY TRYPSIN AND PROTEASE INHIBITOR PROTEIN"/>
    <property type="match status" value="1"/>
</dbReference>
<protein>
    <submittedName>
        <fullName evidence="5">Kunitz-type trypsin inhibitor-like 1 protein</fullName>
    </submittedName>
</protein>
<dbReference type="Pfam" id="PF00197">
    <property type="entry name" value="Kunitz_legume"/>
    <property type="match status" value="1"/>
</dbReference>
<evidence type="ECO:0000313" key="5">
    <source>
        <dbReference type="EMBL" id="RDX59769.1"/>
    </source>
</evidence>
<name>A0A371E236_MUCPR</name>
<evidence type="ECO:0000256" key="3">
    <source>
        <dbReference type="ARBA" id="ARBA00023157"/>
    </source>
</evidence>
<keyword evidence="6" id="KW-1185">Reference proteome</keyword>
<dbReference type="InterPro" id="IPR011065">
    <property type="entry name" value="Kunitz_inhibitor_STI-like_sf"/>
</dbReference>
<proteinExistence type="predicted"/>
<dbReference type="PROSITE" id="PS00283">
    <property type="entry name" value="SOYBEAN_KUNITZ"/>
    <property type="match status" value="1"/>
</dbReference>
<dbReference type="OrthoDB" id="1751999at2759"/>
<reference evidence="5" key="1">
    <citation type="submission" date="2018-05" db="EMBL/GenBank/DDBJ databases">
        <title>Draft genome of Mucuna pruriens seed.</title>
        <authorList>
            <person name="Nnadi N.E."/>
            <person name="Vos R."/>
            <person name="Hasami M.H."/>
            <person name="Devisetty U.K."/>
            <person name="Aguiy J.C."/>
        </authorList>
    </citation>
    <scope>NUCLEOTIDE SEQUENCE [LARGE SCALE GENOMIC DNA]</scope>
    <source>
        <strain evidence="5">JCA_2017</strain>
    </source>
</reference>
<organism evidence="5 6">
    <name type="scientific">Mucuna pruriens</name>
    <name type="common">Velvet bean</name>
    <name type="synonym">Dolichos pruriens</name>
    <dbReference type="NCBI Taxonomy" id="157652"/>
    <lineage>
        <taxon>Eukaryota</taxon>
        <taxon>Viridiplantae</taxon>
        <taxon>Streptophyta</taxon>
        <taxon>Embryophyta</taxon>
        <taxon>Tracheophyta</taxon>
        <taxon>Spermatophyta</taxon>
        <taxon>Magnoliopsida</taxon>
        <taxon>eudicotyledons</taxon>
        <taxon>Gunneridae</taxon>
        <taxon>Pentapetalae</taxon>
        <taxon>rosids</taxon>
        <taxon>fabids</taxon>
        <taxon>Fabales</taxon>
        <taxon>Fabaceae</taxon>
        <taxon>Papilionoideae</taxon>
        <taxon>50 kb inversion clade</taxon>
        <taxon>NPAAA clade</taxon>
        <taxon>indigoferoid/millettioid clade</taxon>
        <taxon>Phaseoleae</taxon>
        <taxon>Mucuna</taxon>
    </lineage>
</organism>
<keyword evidence="1" id="KW-0646">Protease inhibitor</keyword>
<feature type="signal peptide" evidence="4">
    <location>
        <begin position="1"/>
        <end position="24"/>
    </location>
</feature>
<keyword evidence="2" id="KW-0722">Serine protease inhibitor</keyword>
<dbReference type="SUPFAM" id="SSF50386">
    <property type="entry name" value="STI-like"/>
    <property type="match status" value="1"/>
</dbReference>
<keyword evidence="3" id="KW-1015">Disulfide bond</keyword>
<dbReference type="EMBL" id="QJKJ01017157">
    <property type="protein sequence ID" value="RDX59769.1"/>
    <property type="molecule type" value="Genomic_DNA"/>
</dbReference>
<dbReference type="GO" id="GO:0004867">
    <property type="term" value="F:serine-type endopeptidase inhibitor activity"/>
    <property type="evidence" value="ECO:0007669"/>
    <property type="project" value="UniProtKB-KW"/>
</dbReference>
<evidence type="ECO:0000256" key="1">
    <source>
        <dbReference type="ARBA" id="ARBA00022690"/>
    </source>
</evidence>
<dbReference type="AlphaFoldDB" id="A0A371E236"/>
<feature type="non-terminal residue" evidence="5">
    <location>
        <position position="1"/>
    </location>
</feature>
<sequence>MKAVLLLTLSFLFASLTNLPLAFSKNDGELVRDTYGNPLYSGHPYRILGKDDAAVGLMSIPVTSNENICPVNVTFKTDFPVIFKGPDVGFIYIGTPLDINFTENNIIDCKNHKWSVFKDDKIKKRYVGVQGEQLLSGKFSIQKDRSQQYNSYKLVFHPEYLPIAEPIDIGTYDNTHNERRLVLTADEPYQVLFEYVPDKTTKKSVSNGTLTWIVGLRRDERLG</sequence>
<feature type="chain" id="PRO_5016862054" evidence="4">
    <location>
        <begin position="25"/>
        <end position="223"/>
    </location>
</feature>
<dbReference type="SMART" id="SM00452">
    <property type="entry name" value="STI"/>
    <property type="match status" value="1"/>
</dbReference>
<dbReference type="CDD" id="cd23377">
    <property type="entry name" value="beta-trefoil_STI_MP4-like"/>
    <property type="match status" value="1"/>
</dbReference>
<keyword evidence="4" id="KW-0732">Signal</keyword>
<evidence type="ECO:0000256" key="2">
    <source>
        <dbReference type="ARBA" id="ARBA00022900"/>
    </source>
</evidence>
<gene>
    <name evidence="5" type="primary">PIP20-1</name>
    <name evidence="5" type="ORF">CR513_61827</name>
</gene>
<evidence type="ECO:0000256" key="4">
    <source>
        <dbReference type="SAM" id="SignalP"/>
    </source>
</evidence>
<dbReference type="InterPro" id="IPR002160">
    <property type="entry name" value="Prot_inh_Kunz-lg"/>
</dbReference>
<accession>A0A371E236</accession>
<dbReference type="Gene3D" id="2.80.10.50">
    <property type="match status" value="1"/>
</dbReference>
<dbReference type="Proteomes" id="UP000257109">
    <property type="component" value="Unassembled WGS sequence"/>
</dbReference>